<reference evidence="2 3" key="1">
    <citation type="submission" date="2021-10" db="EMBL/GenBank/DDBJ databases">
        <authorList>
            <person name="Criscuolo A."/>
        </authorList>
    </citation>
    <scope>NUCLEOTIDE SEQUENCE [LARGE SCALE GENOMIC DNA]</scope>
    <source>
        <strain evidence="3">CIP 111883</strain>
    </source>
</reference>
<protein>
    <recommendedName>
        <fullName evidence="4">ABC transporter permease</fullName>
    </recommendedName>
</protein>
<feature type="transmembrane region" description="Helical" evidence="1">
    <location>
        <begin position="66"/>
        <end position="85"/>
    </location>
</feature>
<organism evidence="2 3">
    <name type="scientific">Sutcliffiella rhizosphaerae</name>
    <dbReference type="NCBI Taxonomy" id="2880967"/>
    <lineage>
        <taxon>Bacteria</taxon>
        <taxon>Bacillati</taxon>
        <taxon>Bacillota</taxon>
        <taxon>Bacilli</taxon>
        <taxon>Bacillales</taxon>
        <taxon>Bacillaceae</taxon>
        <taxon>Sutcliffiella</taxon>
    </lineage>
</organism>
<keyword evidence="3" id="KW-1185">Reference proteome</keyword>
<dbReference type="RefSeq" id="WP_230501837.1">
    <property type="nucleotide sequence ID" value="NZ_CAKJTJ010000014.1"/>
</dbReference>
<keyword evidence="1" id="KW-0472">Membrane</keyword>
<evidence type="ECO:0000313" key="3">
    <source>
        <dbReference type="Proteomes" id="UP000789833"/>
    </source>
</evidence>
<gene>
    <name evidence="2" type="ORF">BACCIP111883_02662</name>
</gene>
<evidence type="ECO:0000313" key="2">
    <source>
        <dbReference type="EMBL" id="CAG9621871.1"/>
    </source>
</evidence>
<feature type="transmembrane region" description="Helical" evidence="1">
    <location>
        <begin position="217"/>
        <end position="240"/>
    </location>
</feature>
<name>A0ABN8A9L7_9BACI</name>
<dbReference type="Proteomes" id="UP000789833">
    <property type="component" value="Unassembled WGS sequence"/>
</dbReference>
<comment type="caution">
    <text evidence="2">The sequence shown here is derived from an EMBL/GenBank/DDBJ whole genome shotgun (WGS) entry which is preliminary data.</text>
</comment>
<accession>A0ABN8A9L7</accession>
<feature type="transmembrane region" description="Helical" evidence="1">
    <location>
        <begin position="151"/>
        <end position="172"/>
    </location>
</feature>
<keyword evidence="1" id="KW-0812">Transmembrane</keyword>
<dbReference type="EMBL" id="CAKJTJ010000014">
    <property type="protein sequence ID" value="CAG9621871.1"/>
    <property type="molecule type" value="Genomic_DNA"/>
</dbReference>
<keyword evidence="1" id="KW-1133">Transmembrane helix</keyword>
<feature type="transmembrane region" description="Helical" evidence="1">
    <location>
        <begin position="179"/>
        <end position="197"/>
    </location>
</feature>
<proteinExistence type="predicted"/>
<feature type="transmembrane region" description="Helical" evidence="1">
    <location>
        <begin position="106"/>
        <end position="131"/>
    </location>
</feature>
<evidence type="ECO:0008006" key="4">
    <source>
        <dbReference type="Google" id="ProtNLM"/>
    </source>
</evidence>
<feature type="transmembrane region" description="Helical" evidence="1">
    <location>
        <begin position="20"/>
        <end position="46"/>
    </location>
</feature>
<evidence type="ECO:0000256" key="1">
    <source>
        <dbReference type="SAM" id="Phobius"/>
    </source>
</evidence>
<sequence length="247" mass="27606">MSLNDVSMKHVVIEQLRFKLSAYSGVFLSLVVVQIIAILFSFNGIGMSVGGVNSLNYQVNQFSNDLVFTFTLLWAFISAIILTARSLRNDDFTFVSSRLTSNLSNILFLVIAAVIATVTTELSSFLLRVIIYFLPNTGTIFITPNSFSLEILASGLFATFLYLLLLAGIGYFVGTITRLHPLMNIIVPLIIFGYFILGGKTNEGMPFIMSFFLNESFLFMFFIKCIMTLVILLAVSSWIFNRGEVRQ</sequence>